<dbReference type="EMBL" id="BOPF01000030">
    <property type="protein sequence ID" value="GIJ49753.1"/>
    <property type="molecule type" value="Genomic_DNA"/>
</dbReference>
<feature type="chain" id="PRO_5035168325" evidence="3">
    <location>
        <begin position="38"/>
        <end position="639"/>
    </location>
</feature>
<accession>A0A8J4DU66</accession>
<dbReference type="RefSeq" id="WP_275415636.1">
    <property type="nucleotide sequence ID" value="NZ_BOPF01000030.1"/>
</dbReference>
<organism evidence="4 5">
    <name type="scientific">Virgisporangium aliadipatigenens</name>
    <dbReference type="NCBI Taxonomy" id="741659"/>
    <lineage>
        <taxon>Bacteria</taxon>
        <taxon>Bacillati</taxon>
        <taxon>Actinomycetota</taxon>
        <taxon>Actinomycetes</taxon>
        <taxon>Micromonosporales</taxon>
        <taxon>Micromonosporaceae</taxon>
        <taxon>Virgisporangium</taxon>
    </lineage>
</organism>
<feature type="compositionally biased region" description="Pro residues" evidence="1">
    <location>
        <begin position="502"/>
        <end position="515"/>
    </location>
</feature>
<dbReference type="Pfam" id="PF19590">
    <property type="entry name" value="TrbL_3"/>
    <property type="match status" value="1"/>
</dbReference>
<reference evidence="4" key="1">
    <citation type="submission" date="2021-01" db="EMBL/GenBank/DDBJ databases">
        <title>Whole genome shotgun sequence of Virgisporangium aliadipatigenens NBRC 105644.</title>
        <authorList>
            <person name="Komaki H."/>
            <person name="Tamura T."/>
        </authorList>
    </citation>
    <scope>NUCLEOTIDE SEQUENCE</scope>
    <source>
        <strain evidence="4">NBRC 105644</strain>
    </source>
</reference>
<protein>
    <submittedName>
        <fullName evidence="4">Uncharacterized protein</fullName>
    </submittedName>
</protein>
<dbReference type="AlphaFoldDB" id="A0A8J4DU66"/>
<evidence type="ECO:0000256" key="2">
    <source>
        <dbReference type="SAM" id="Phobius"/>
    </source>
</evidence>
<feature type="compositionally biased region" description="Low complexity" evidence="1">
    <location>
        <begin position="543"/>
        <end position="554"/>
    </location>
</feature>
<feature type="transmembrane region" description="Helical" evidence="2">
    <location>
        <begin position="342"/>
        <end position="361"/>
    </location>
</feature>
<keyword evidence="2" id="KW-1133">Transmembrane helix</keyword>
<feature type="transmembrane region" description="Helical" evidence="2">
    <location>
        <begin position="307"/>
        <end position="330"/>
    </location>
</feature>
<evidence type="ECO:0000313" key="4">
    <source>
        <dbReference type="EMBL" id="GIJ49753.1"/>
    </source>
</evidence>
<feature type="compositionally biased region" description="Pro residues" evidence="1">
    <location>
        <begin position="609"/>
        <end position="622"/>
    </location>
</feature>
<feature type="compositionally biased region" description="Pro residues" evidence="1">
    <location>
        <begin position="40"/>
        <end position="70"/>
    </location>
</feature>
<evidence type="ECO:0000313" key="5">
    <source>
        <dbReference type="Proteomes" id="UP000619260"/>
    </source>
</evidence>
<comment type="caution">
    <text evidence="4">The sequence shown here is derived from an EMBL/GenBank/DDBJ whole genome shotgun (WGS) entry which is preliminary data.</text>
</comment>
<gene>
    <name evidence="4" type="ORF">Val02_66390</name>
</gene>
<feature type="compositionally biased region" description="Polar residues" evidence="1">
    <location>
        <begin position="426"/>
        <end position="436"/>
    </location>
</feature>
<keyword evidence="2" id="KW-0472">Membrane</keyword>
<feature type="signal peptide" evidence="3">
    <location>
        <begin position="1"/>
        <end position="37"/>
    </location>
</feature>
<evidence type="ECO:0000256" key="3">
    <source>
        <dbReference type="SAM" id="SignalP"/>
    </source>
</evidence>
<sequence>MTHRPTRRRLSVKKTLLSAAAVLVAGLALVFIGPAYADPSPAPGPAPSPPGAPASPSAPAPPGVPDPGVRPPGAGTSPAPSAPNSTPSLAPAPPPSTPPGDDPAWWDVPGQIRQAIVGFFGWAAEQAIQPVMAALGASWLSTPDFTNSPHVWAIWTTSLVTANGVVVLFVLAGMFVLAGRETVQTRYGFKEIAPRLVAGVVAANCSLIICAKAIEATNALTVAIAGNTVDGPTAAAAVEQIVNTALDGDVFLLAMLVLAVIVMCLVVEITWVLRLAALIVLVGIAPAALICHASPYTEGLARMWWRAFIAALGMQIGQAVIVMATVKVFLTPAGPTVMGLPATGGGLLGVLVCLTMLWLLIRLPGWMRQFVLGPLGGGQRGLIGQLVHTYASVKTFGAAAGILRGGTAAHAAAAGGRGTAARATLPRSSPIRTTPTRLGRAVPSRRAAAGPLWFSHGPSVQAPLAGRSGTSGPPAFSHPPSPPAPSRPPQDGVPPAVFSHPSPSPASPPARPAPASPIVFSASRDEEPTRPASGPVSPVRFSAAPQAPAGPTAGNVSRRPPTPGAPVFRSASVTAARGPATGGRVSRSRGQAGPSTGSARAVPGTRSSPSPPMPPSPSPVPPVQSGVVRRRPRRGGEQR</sequence>
<feature type="transmembrane region" description="Helical" evidence="2">
    <location>
        <begin position="152"/>
        <end position="177"/>
    </location>
</feature>
<feature type="compositionally biased region" description="Low complexity" evidence="1">
    <location>
        <begin position="71"/>
        <end position="89"/>
    </location>
</feature>
<dbReference type="InterPro" id="IPR045782">
    <property type="entry name" value="TrbL_3"/>
</dbReference>
<evidence type="ECO:0000256" key="1">
    <source>
        <dbReference type="SAM" id="MobiDB-lite"/>
    </source>
</evidence>
<feature type="region of interest" description="Disordered" evidence="1">
    <location>
        <begin position="416"/>
        <end position="639"/>
    </location>
</feature>
<keyword evidence="3" id="KW-0732">Signal</keyword>
<feature type="region of interest" description="Disordered" evidence="1">
    <location>
        <begin position="39"/>
        <end position="107"/>
    </location>
</feature>
<feature type="transmembrane region" description="Helical" evidence="2">
    <location>
        <begin position="250"/>
        <end position="269"/>
    </location>
</feature>
<name>A0A8J4DU66_9ACTN</name>
<feature type="transmembrane region" description="Helical" evidence="2">
    <location>
        <begin position="275"/>
        <end position="295"/>
    </location>
</feature>
<dbReference type="PANTHER" id="PTHR24216:SF65">
    <property type="entry name" value="PAXILLIN-LIKE PROTEIN 1"/>
    <property type="match status" value="1"/>
</dbReference>
<proteinExistence type="predicted"/>
<keyword evidence="5" id="KW-1185">Reference proteome</keyword>
<keyword evidence="2" id="KW-0812">Transmembrane</keyword>
<feature type="compositionally biased region" description="Pro residues" evidence="1">
    <location>
        <begin position="90"/>
        <end position="101"/>
    </location>
</feature>
<dbReference type="PANTHER" id="PTHR24216">
    <property type="entry name" value="PAXILLIN-RELATED"/>
    <property type="match status" value="1"/>
</dbReference>
<feature type="compositionally biased region" description="Pro residues" evidence="1">
    <location>
        <begin position="476"/>
        <end position="492"/>
    </location>
</feature>
<dbReference type="Proteomes" id="UP000619260">
    <property type="component" value="Unassembled WGS sequence"/>
</dbReference>